<evidence type="ECO:0000256" key="5">
    <source>
        <dbReference type="SAM" id="SignalP"/>
    </source>
</evidence>
<dbReference type="PANTHER" id="PTHR11069">
    <property type="entry name" value="GLUCOSYLCERAMIDASE"/>
    <property type="match status" value="1"/>
</dbReference>
<keyword evidence="7" id="KW-0326">Glycosidase</keyword>
<evidence type="ECO:0000313" key="7">
    <source>
        <dbReference type="EMBL" id="OKP07436.1"/>
    </source>
</evidence>
<comment type="caution">
    <text evidence="7">The sequence shown here is derived from an EMBL/GenBank/DDBJ whole genome shotgun (WGS) entry which is preliminary data.</text>
</comment>
<dbReference type="InterPro" id="IPR039514">
    <property type="entry name" value="6GAL-like"/>
</dbReference>
<dbReference type="Gene3D" id="2.60.40.1180">
    <property type="entry name" value="Golgi alpha-mannosidase II"/>
    <property type="match status" value="1"/>
</dbReference>
<dbReference type="GO" id="GO:0004348">
    <property type="term" value="F:glucosylceramidase activity"/>
    <property type="evidence" value="ECO:0007669"/>
    <property type="project" value="InterPro"/>
</dbReference>
<dbReference type="GO" id="GO:0016020">
    <property type="term" value="C:membrane"/>
    <property type="evidence" value="ECO:0007669"/>
    <property type="project" value="GOC"/>
</dbReference>
<feature type="domain" description="CBM1" evidence="6">
    <location>
        <begin position="494"/>
        <end position="530"/>
    </location>
</feature>
<name>A0A1Q5U4P1_9EURO</name>
<dbReference type="SUPFAM" id="SSF51011">
    <property type="entry name" value="Glycosyl hydrolase domain"/>
    <property type="match status" value="1"/>
</dbReference>
<dbReference type="PANTHER" id="PTHR11069:SF23">
    <property type="entry name" value="LYSOSOMAL ACID GLUCOSYLCERAMIDASE"/>
    <property type="match status" value="1"/>
</dbReference>
<dbReference type="SMART" id="SM00236">
    <property type="entry name" value="fCBD"/>
    <property type="match status" value="1"/>
</dbReference>
<evidence type="ECO:0000259" key="6">
    <source>
        <dbReference type="PROSITE" id="PS51164"/>
    </source>
</evidence>
<dbReference type="Pfam" id="PF14587">
    <property type="entry name" value="Glyco_hydr_30_2"/>
    <property type="match status" value="1"/>
</dbReference>
<dbReference type="OrthoDB" id="2012278at2759"/>
<keyword evidence="7" id="KW-0119">Carbohydrate metabolism</keyword>
<gene>
    <name evidence="7" type="ORF">PENSUB_6025</name>
</gene>
<keyword evidence="8" id="KW-1185">Reference proteome</keyword>
<reference evidence="7 8" key="1">
    <citation type="submission" date="2016-10" db="EMBL/GenBank/DDBJ databases">
        <title>Genome sequence of the ascomycete fungus Penicillium subrubescens.</title>
        <authorList>
            <person name="De Vries R.P."/>
            <person name="Peng M."/>
            <person name="Dilokpimol A."/>
            <person name="Hilden K."/>
            <person name="Makela M.R."/>
            <person name="Grigoriev I."/>
            <person name="Riley R."/>
            <person name="Granchi Z."/>
        </authorList>
    </citation>
    <scope>NUCLEOTIDE SEQUENCE [LARGE SCALE GENOMIC DNA]</scope>
    <source>
        <strain evidence="7 8">CBS 132785</strain>
    </source>
</reference>
<keyword evidence="2 5" id="KW-0732">Signal</keyword>
<feature type="chain" id="PRO_5013338921" evidence="5">
    <location>
        <begin position="21"/>
        <end position="530"/>
    </location>
</feature>
<dbReference type="AlphaFoldDB" id="A0A1Q5U4P1"/>
<dbReference type="Pfam" id="PF00734">
    <property type="entry name" value="CBM_1"/>
    <property type="match status" value="1"/>
</dbReference>
<dbReference type="InterPro" id="IPR033452">
    <property type="entry name" value="GH30_C"/>
</dbReference>
<feature type="region of interest" description="Disordered" evidence="4">
    <location>
        <begin position="460"/>
        <end position="492"/>
    </location>
</feature>
<dbReference type="InterPro" id="IPR035971">
    <property type="entry name" value="CBD_sf"/>
</dbReference>
<evidence type="ECO:0000313" key="8">
    <source>
        <dbReference type="Proteomes" id="UP000186955"/>
    </source>
</evidence>
<dbReference type="GO" id="GO:0045493">
    <property type="term" value="P:xylan catabolic process"/>
    <property type="evidence" value="ECO:0007669"/>
    <property type="project" value="UniProtKB-KW"/>
</dbReference>
<dbReference type="SUPFAM" id="SSF51445">
    <property type="entry name" value="(Trans)glycosidases"/>
    <property type="match status" value="1"/>
</dbReference>
<protein>
    <submittedName>
        <fullName evidence="7">Endo-1,4-beta-xylanase D</fullName>
    </submittedName>
</protein>
<dbReference type="STRING" id="1316194.A0A1Q5U4P1"/>
<keyword evidence="7" id="KW-0858">Xylan degradation</keyword>
<dbReference type="PROSITE" id="PS51164">
    <property type="entry name" value="CBM1_2"/>
    <property type="match status" value="1"/>
</dbReference>
<sequence length="530" mass="55619">MYISLLTTLGVTFQLGLATAQTKVTVNAGTTYQVIDGFGFSEAFGFGGGVENAPAAQQTQALNYMFSTTEGAGMTILRNRIAADPNGSIEPKSPGSPSAAPTYRAIGDDSSQIFWSKRARAMGVKYIYADAWSAPGYMKTNNNYINGGYLCGVTGHTCSSGDWRQAYANYLVQYLKDYASQGITVDFIGFLNEPEFAPSYDSMSSDGTEAASFIPILHQAIQSAGLSTGITCCDAEGWNDQVTFTQQLISAGADQYLSRITSHWYTSKGTSPINTSLRVWETEYADLDDAFSTTWYSSGAFNEGLTWAKLIYQGLVECNLSAFLYWVGAQSNSNAAGLVTLTGSGSSTQVTASGSLWAFAMFSRYIRPDAVRIATSGAPPNTQVASFKNTDGSIVTVMINSGASSQSVSLGGGSISSAKAYYMDNSVKSPSSLSITLSGGSIAATLPGYSVVTFITSGSGSTTLSTTTSAGSTTTTTVGSTTTTTTSSGSTSTGVAQHWGQCGGQGWTDPTVCASPYTCQVSNPYYSQCL</sequence>
<dbReference type="EMBL" id="MNBE01000582">
    <property type="protein sequence ID" value="OKP07436.1"/>
    <property type="molecule type" value="Genomic_DNA"/>
</dbReference>
<dbReference type="InterPro" id="IPR000254">
    <property type="entry name" value="CBD"/>
</dbReference>
<dbReference type="Pfam" id="PF17189">
    <property type="entry name" value="Glyco_hydro_30C"/>
    <property type="match status" value="1"/>
</dbReference>
<proteinExistence type="inferred from homology"/>
<dbReference type="Gene3D" id="3.20.20.80">
    <property type="entry name" value="Glycosidases"/>
    <property type="match status" value="1"/>
</dbReference>
<dbReference type="InterPro" id="IPR013780">
    <property type="entry name" value="Glyco_hydro_b"/>
</dbReference>
<dbReference type="GO" id="GO:0030248">
    <property type="term" value="F:cellulose binding"/>
    <property type="evidence" value="ECO:0007669"/>
    <property type="project" value="InterPro"/>
</dbReference>
<organism evidence="7 8">
    <name type="scientific">Penicillium subrubescens</name>
    <dbReference type="NCBI Taxonomy" id="1316194"/>
    <lineage>
        <taxon>Eukaryota</taxon>
        <taxon>Fungi</taxon>
        <taxon>Dikarya</taxon>
        <taxon>Ascomycota</taxon>
        <taxon>Pezizomycotina</taxon>
        <taxon>Eurotiomycetes</taxon>
        <taxon>Eurotiomycetidae</taxon>
        <taxon>Eurotiales</taxon>
        <taxon>Aspergillaceae</taxon>
        <taxon>Penicillium</taxon>
    </lineage>
</organism>
<dbReference type="InterPro" id="IPR001139">
    <property type="entry name" value="Glyco_hydro_30"/>
</dbReference>
<feature type="signal peptide" evidence="5">
    <location>
        <begin position="1"/>
        <end position="20"/>
    </location>
</feature>
<keyword evidence="3 7" id="KW-0378">Hydrolase</keyword>
<evidence type="ECO:0000256" key="1">
    <source>
        <dbReference type="ARBA" id="ARBA00005382"/>
    </source>
</evidence>
<dbReference type="InterPro" id="IPR017853">
    <property type="entry name" value="GH"/>
</dbReference>
<comment type="similarity">
    <text evidence="1">Belongs to the glycosyl hydrolase 30 family.</text>
</comment>
<dbReference type="GO" id="GO:0006680">
    <property type="term" value="P:glucosylceramide catabolic process"/>
    <property type="evidence" value="ECO:0007669"/>
    <property type="project" value="TreeGrafter"/>
</dbReference>
<evidence type="ECO:0000256" key="2">
    <source>
        <dbReference type="ARBA" id="ARBA00022729"/>
    </source>
</evidence>
<dbReference type="SUPFAM" id="SSF57180">
    <property type="entry name" value="Cellulose-binding domain"/>
    <property type="match status" value="1"/>
</dbReference>
<dbReference type="GO" id="GO:0005576">
    <property type="term" value="C:extracellular region"/>
    <property type="evidence" value="ECO:0007669"/>
    <property type="project" value="InterPro"/>
</dbReference>
<accession>A0A1Q5U4P1</accession>
<evidence type="ECO:0000256" key="4">
    <source>
        <dbReference type="SAM" id="MobiDB-lite"/>
    </source>
</evidence>
<keyword evidence="7" id="KW-0624">Polysaccharide degradation</keyword>
<dbReference type="Proteomes" id="UP000186955">
    <property type="component" value="Unassembled WGS sequence"/>
</dbReference>
<evidence type="ECO:0000256" key="3">
    <source>
        <dbReference type="ARBA" id="ARBA00022801"/>
    </source>
</evidence>